<dbReference type="AlphaFoldDB" id="A0A4R9KAG8"/>
<organism evidence="2 3">
    <name type="scientific">Leptospira ognonensis</name>
    <dbReference type="NCBI Taxonomy" id="2484945"/>
    <lineage>
        <taxon>Bacteria</taxon>
        <taxon>Pseudomonadati</taxon>
        <taxon>Spirochaetota</taxon>
        <taxon>Spirochaetia</taxon>
        <taxon>Leptospirales</taxon>
        <taxon>Leptospiraceae</taxon>
        <taxon>Leptospira</taxon>
    </lineage>
</organism>
<reference evidence="2" key="1">
    <citation type="journal article" date="2019" name="PLoS Negl. Trop. Dis.">
        <title>Revisiting the worldwide diversity of Leptospira species in the environment.</title>
        <authorList>
            <person name="Vincent A.T."/>
            <person name="Schiettekatte O."/>
            <person name="Bourhy P."/>
            <person name="Veyrier F.J."/>
            <person name="Picardeau M."/>
        </authorList>
    </citation>
    <scope>NUCLEOTIDE SEQUENCE [LARGE SCALE GENOMIC DNA]</scope>
    <source>
        <strain evidence="2">201702476</strain>
    </source>
</reference>
<comment type="caution">
    <text evidence="2">The sequence shown here is derived from an EMBL/GenBank/DDBJ whole genome shotgun (WGS) entry which is preliminary data.</text>
</comment>
<sequence>MRFFFFYLLVSVSLFAETPPNYSRAKKELLIAWERVFPLPYGSILSEDPLRKGITKEKRGDKKVVWVYNFTVFMPKYDRNQNEPKARKEGREILVYFLWEPSESEDPYRIQLGELNQNL</sequence>
<gene>
    <name evidence="2" type="ORF">EHQ58_03925</name>
</gene>
<evidence type="ECO:0000313" key="3">
    <source>
        <dbReference type="Proteomes" id="UP000297693"/>
    </source>
</evidence>
<evidence type="ECO:0000313" key="2">
    <source>
        <dbReference type="EMBL" id="TGL61773.1"/>
    </source>
</evidence>
<keyword evidence="1" id="KW-0732">Signal</keyword>
<feature type="chain" id="PRO_5020190431" evidence="1">
    <location>
        <begin position="17"/>
        <end position="119"/>
    </location>
</feature>
<dbReference type="EMBL" id="RQGD01000014">
    <property type="protein sequence ID" value="TGL61773.1"/>
    <property type="molecule type" value="Genomic_DNA"/>
</dbReference>
<proteinExistence type="predicted"/>
<name>A0A4R9KAG8_9LEPT</name>
<dbReference type="RefSeq" id="WP_135622224.1">
    <property type="nucleotide sequence ID" value="NZ_RQGD01000014.1"/>
</dbReference>
<evidence type="ECO:0000256" key="1">
    <source>
        <dbReference type="SAM" id="SignalP"/>
    </source>
</evidence>
<keyword evidence="3" id="KW-1185">Reference proteome</keyword>
<dbReference type="OrthoDB" id="333593at2"/>
<accession>A0A4R9KAG8</accession>
<dbReference type="Proteomes" id="UP000297693">
    <property type="component" value="Unassembled WGS sequence"/>
</dbReference>
<protein>
    <submittedName>
        <fullName evidence="2">Uncharacterized protein</fullName>
    </submittedName>
</protein>
<feature type="signal peptide" evidence="1">
    <location>
        <begin position="1"/>
        <end position="16"/>
    </location>
</feature>